<feature type="region of interest" description="Disordered" evidence="2">
    <location>
        <begin position="168"/>
        <end position="190"/>
    </location>
</feature>
<dbReference type="GO" id="GO:0070513">
    <property type="term" value="F:death domain binding"/>
    <property type="evidence" value="ECO:0007669"/>
    <property type="project" value="InterPro"/>
</dbReference>
<dbReference type="GO" id="GO:0042981">
    <property type="term" value="P:regulation of apoptotic process"/>
    <property type="evidence" value="ECO:0007669"/>
    <property type="project" value="InterPro"/>
</dbReference>
<dbReference type="Gene3D" id="1.10.533.10">
    <property type="entry name" value="Death Domain, Fas"/>
    <property type="match status" value="2"/>
</dbReference>
<evidence type="ECO:0000259" key="3">
    <source>
        <dbReference type="PROSITE" id="PS50017"/>
    </source>
</evidence>
<dbReference type="PANTHER" id="PTHR15034">
    <property type="entry name" value="DEATH DOMAIN-CONTAINING PROTEIN CRADD"/>
    <property type="match status" value="1"/>
</dbReference>
<dbReference type="InterPro" id="IPR037939">
    <property type="entry name" value="CRADD"/>
</dbReference>
<dbReference type="SUPFAM" id="SSF47986">
    <property type="entry name" value="DEATH domain"/>
    <property type="match status" value="2"/>
</dbReference>
<dbReference type="InterPro" id="IPR000488">
    <property type="entry name" value="Death_dom"/>
</dbReference>
<feature type="non-terminal residue" evidence="5">
    <location>
        <position position="1"/>
    </location>
</feature>
<evidence type="ECO:0008006" key="7">
    <source>
        <dbReference type="Google" id="ProtNLM"/>
    </source>
</evidence>
<dbReference type="Pfam" id="PF00531">
    <property type="entry name" value="Death"/>
    <property type="match status" value="1"/>
</dbReference>
<evidence type="ECO:0000313" key="5">
    <source>
        <dbReference type="EMBL" id="RMX49572.1"/>
    </source>
</evidence>
<accession>A0A3M6U7A7</accession>
<feature type="domain" description="Death" evidence="3">
    <location>
        <begin position="213"/>
        <end position="281"/>
    </location>
</feature>
<sequence>RKVGRIRKAKNIYLKEESAETYDSDQLTCLSRISFKCSRVLTNLSLLVLSDGRTIEKETRTMPTGRASDTTRDKPLSDECRKILNSVKYCLVRDMDAEEVLLKMAAENVFTTTEEDRIKAKPTRSEKNGQLLEILPTKGTKAYEIFKKVIQEVHQHLANIILERENTELRSNENSGQADRARQETDSTENELRKEVVTFQRCLSILEEAGNCWKELGAELQISESKLRNIETDHQRARDKAAAVLEKWRDIKGRDATVGCLLDAFERSGQKRIADNLLELWRAEL</sequence>
<dbReference type="Proteomes" id="UP000275408">
    <property type="component" value="Unassembled WGS sequence"/>
</dbReference>
<feature type="coiled-coil region" evidence="1">
    <location>
        <begin position="220"/>
        <end position="247"/>
    </location>
</feature>
<dbReference type="InterPro" id="IPR001315">
    <property type="entry name" value="CARD"/>
</dbReference>
<protein>
    <recommendedName>
        <fullName evidence="7">Death domain-containing protein</fullName>
    </recommendedName>
</protein>
<dbReference type="AlphaFoldDB" id="A0A3M6U7A7"/>
<dbReference type="GO" id="GO:0007165">
    <property type="term" value="P:signal transduction"/>
    <property type="evidence" value="ECO:0007669"/>
    <property type="project" value="InterPro"/>
</dbReference>
<dbReference type="EMBL" id="RCHS01002086">
    <property type="protein sequence ID" value="RMX49572.1"/>
    <property type="molecule type" value="Genomic_DNA"/>
</dbReference>
<evidence type="ECO:0000313" key="6">
    <source>
        <dbReference type="Proteomes" id="UP000275408"/>
    </source>
</evidence>
<evidence type="ECO:0000259" key="4">
    <source>
        <dbReference type="PROSITE" id="PS50209"/>
    </source>
</evidence>
<feature type="domain" description="CARD" evidence="4">
    <location>
        <begin position="76"/>
        <end position="165"/>
    </location>
</feature>
<keyword evidence="6" id="KW-1185">Reference proteome</keyword>
<dbReference type="PROSITE" id="PS50209">
    <property type="entry name" value="CARD"/>
    <property type="match status" value="1"/>
</dbReference>
<evidence type="ECO:0000256" key="2">
    <source>
        <dbReference type="SAM" id="MobiDB-lite"/>
    </source>
</evidence>
<organism evidence="5 6">
    <name type="scientific">Pocillopora damicornis</name>
    <name type="common">Cauliflower coral</name>
    <name type="synonym">Millepora damicornis</name>
    <dbReference type="NCBI Taxonomy" id="46731"/>
    <lineage>
        <taxon>Eukaryota</taxon>
        <taxon>Metazoa</taxon>
        <taxon>Cnidaria</taxon>
        <taxon>Anthozoa</taxon>
        <taxon>Hexacorallia</taxon>
        <taxon>Scleractinia</taxon>
        <taxon>Astrocoeniina</taxon>
        <taxon>Pocilloporidae</taxon>
        <taxon>Pocillopora</taxon>
    </lineage>
</organism>
<dbReference type="SMART" id="SM00005">
    <property type="entry name" value="DEATH"/>
    <property type="match status" value="1"/>
</dbReference>
<reference evidence="5 6" key="1">
    <citation type="journal article" date="2018" name="Sci. Rep.">
        <title>Comparative analysis of the Pocillopora damicornis genome highlights role of immune system in coral evolution.</title>
        <authorList>
            <person name="Cunning R."/>
            <person name="Bay R.A."/>
            <person name="Gillette P."/>
            <person name="Baker A.C."/>
            <person name="Traylor-Knowles N."/>
        </authorList>
    </citation>
    <scope>NUCLEOTIDE SEQUENCE [LARGE SCALE GENOMIC DNA]</scope>
    <source>
        <strain evidence="5">RSMAS</strain>
        <tissue evidence="5">Whole animal</tissue>
    </source>
</reference>
<feature type="compositionally biased region" description="Basic and acidic residues" evidence="2">
    <location>
        <begin position="179"/>
        <end position="190"/>
    </location>
</feature>
<dbReference type="PROSITE" id="PS50017">
    <property type="entry name" value="DEATH_DOMAIN"/>
    <property type="match status" value="1"/>
</dbReference>
<dbReference type="InterPro" id="IPR011029">
    <property type="entry name" value="DEATH-like_dom_sf"/>
</dbReference>
<proteinExistence type="predicted"/>
<keyword evidence="1" id="KW-0175">Coiled coil</keyword>
<dbReference type="CDD" id="cd01671">
    <property type="entry name" value="CARD"/>
    <property type="match status" value="1"/>
</dbReference>
<dbReference type="GO" id="GO:0002020">
    <property type="term" value="F:protease binding"/>
    <property type="evidence" value="ECO:0007669"/>
    <property type="project" value="InterPro"/>
</dbReference>
<comment type="caution">
    <text evidence="5">The sequence shown here is derived from an EMBL/GenBank/DDBJ whole genome shotgun (WGS) entry which is preliminary data.</text>
</comment>
<dbReference type="CDD" id="cd01670">
    <property type="entry name" value="Death"/>
    <property type="match status" value="1"/>
</dbReference>
<evidence type="ECO:0000256" key="1">
    <source>
        <dbReference type="SAM" id="Coils"/>
    </source>
</evidence>
<dbReference type="PANTHER" id="PTHR15034:SF5">
    <property type="entry name" value="DEATH DOMAIN-CONTAINING PROTEIN CRADD"/>
    <property type="match status" value="1"/>
</dbReference>
<dbReference type="Pfam" id="PF00619">
    <property type="entry name" value="CARD"/>
    <property type="match status" value="1"/>
</dbReference>
<name>A0A3M6U7A7_POCDA</name>
<gene>
    <name evidence="5" type="ORF">pdam_00017626</name>
</gene>
<dbReference type="SMART" id="SM00114">
    <property type="entry name" value="CARD"/>
    <property type="match status" value="1"/>
</dbReference>